<evidence type="ECO:0000313" key="3">
    <source>
        <dbReference type="Proteomes" id="UP000015241"/>
    </source>
</evidence>
<feature type="compositionally biased region" description="Basic and acidic residues" evidence="1">
    <location>
        <begin position="568"/>
        <end position="579"/>
    </location>
</feature>
<accession>S8FNA1</accession>
<proteinExistence type="predicted"/>
<feature type="compositionally biased region" description="Gly residues" evidence="1">
    <location>
        <begin position="37"/>
        <end position="61"/>
    </location>
</feature>
<dbReference type="InParanoid" id="S8FNA1"/>
<protein>
    <submittedName>
        <fullName evidence="2">Uncharacterized protein</fullName>
    </submittedName>
</protein>
<feature type="compositionally biased region" description="Polar residues" evidence="1">
    <location>
        <begin position="164"/>
        <end position="173"/>
    </location>
</feature>
<feature type="region of interest" description="Disordered" evidence="1">
    <location>
        <begin position="1"/>
        <end position="210"/>
    </location>
</feature>
<dbReference type="OrthoDB" id="3267789at2759"/>
<reference evidence="2 3" key="1">
    <citation type="journal article" date="2012" name="Science">
        <title>The Paleozoic origin of enzymatic lignin decomposition reconstructed from 31 fungal genomes.</title>
        <authorList>
            <person name="Floudas D."/>
            <person name="Binder M."/>
            <person name="Riley R."/>
            <person name="Barry K."/>
            <person name="Blanchette R.A."/>
            <person name="Henrissat B."/>
            <person name="Martinez A.T."/>
            <person name="Otillar R."/>
            <person name="Spatafora J.W."/>
            <person name="Yadav J.S."/>
            <person name="Aerts A."/>
            <person name="Benoit I."/>
            <person name="Boyd A."/>
            <person name="Carlson A."/>
            <person name="Copeland A."/>
            <person name="Coutinho P.M."/>
            <person name="de Vries R.P."/>
            <person name="Ferreira P."/>
            <person name="Findley K."/>
            <person name="Foster B."/>
            <person name="Gaskell J."/>
            <person name="Glotzer D."/>
            <person name="Gorecki P."/>
            <person name="Heitman J."/>
            <person name="Hesse C."/>
            <person name="Hori C."/>
            <person name="Igarashi K."/>
            <person name="Jurgens J.A."/>
            <person name="Kallen N."/>
            <person name="Kersten P."/>
            <person name="Kohler A."/>
            <person name="Kuees U."/>
            <person name="Kumar T.K.A."/>
            <person name="Kuo A."/>
            <person name="LaButti K."/>
            <person name="Larrondo L.F."/>
            <person name="Lindquist E."/>
            <person name="Ling A."/>
            <person name="Lombard V."/>
            <person name="Lucas S."/>
            <person name="Lundell T."/>
            <person name="Martin R."/>
            <person name="McLaughlin D.J."/>
            <person name="Morgenstern I."/>
            <person name="Morin E."/>
            <person name="Murat C."/>
            <person name="Nagy L.G."/>
            <person name="Nolan M."/>
            <person name="Ohm R.A."/>
            <person name="Patyshakuliyeva A."/>
            <person name="Rokas A."/>
            <person name="Ruiz-Duenas F.J."/>
            <person name="Sabat G."/>
            <person name="Salamov A."/>
            <person name="Samejima M."/>
            <person name="Schmutz J."/>
            <person name="Slot J.C."/>
            <person name="St John F."/>
            <person name="Stenlid J."/>
            <person name="Sun H."/>
            <person name="Sun S."/>
            <person name="Syed K."/>
            <person name="Tsang A."/>
            <person name="Wiebenga A."/>
            <person name="Young D."/>
            <person name="Pisabarro A."/>
            <person name="Eastwood D.C."/>
            <person name="Martin F."/>
            <person name="Cullen D."/>
            <person name="Grigoriev I.V."/>
            <person name="Hibbett D.S."/>
        </authorList>
    </citation>
    <scope>NUCLEOTIDE SEQUENCE</scope>
    <source>
        <strain evidence="3">FP-58527</strain>
    </source>
</reference>
<organism evidence="2 3">
    <name type="scientific">Fomitopsis schrenkii</name>
    <name type="common">Brown rot fungus</name>
    <dbReference type="NCBI Taxonomy" id="2126942"/>
    <lineage>
        <taxon>Eukaryota</taxon>
        <taxon>Fungi</taxon>
        <taxon>Dikarya</taxon>
        <taxon>Basidiomycota</taxon>
        <taxon>Agaricomycotina</taxon>
        <taxon>Agaricomycetes</taxon>
        <taxon>Polyporales</taxon>
        <taxon>Fomitopsis</taxon>
    </lineage>
</organism>
<gene>
    <name evidence="2" type="ORF">FOMPIDRAFT_1022670</name>
</gene>
<dbReference type="AlphaFoldDB" id="S8FNA1"/>
<dbReference type="STRING" id="743788.S8FNA1"/>
<feature type="compositionally biased region" description="Basic and acidic residues" evidence="1">
    <location>
        <begin position="350"/>
        <end position="363"/>
    </location>
</feature>
<keyword evidence="3" id="KW-1185">Reference proteome</keyword>
<feature type="compositionally biased region" description="Low complexity" evidence="1">
    <location>
        <begin position="174"/>
        <end position="183"/>
    </location>
</feature>
<dbReference type="eggNOG" id="ENOG502SQSK">
    <property type="taxonomic scope" value="Eukaryota"/>
</dbReference>
<feature type="compositionally biased region" description="Polar residues" evidence="1">
    <location>
        <begin position="184"/>
        <end position="197"/>
    </location>
</feature>
<dbReference type="EMBL" id="KE504133">
    <property type="protein sequence ID" value="EPT02736.1"/>
    <property type="molecule type" value="Genomic_DNA"/>
</dbReference>
<feature type="compositionally biased region" description="Low complexity" evidence="1">
    <location>
        <begin position="518"/>
        <end position="538"/>
    </location>
</feature>
<dbReference type="HOGENOM" id="CLU_034123_0_0_1"/>
<sequence>MASTLPPAPHSSSSLSWSGPDRQTWRHPDAGNPSRNTGGGNRGRSGGRGGRGGRGGSGRGGAPSNNATKVPEDAPQSQADQQKGKPASDVPKIVEPPTPAVAGSTAAAAATNKASGRPKQPRKASDNKSARKPGPTLEPSATLTPNLPPTAPRVSTGRRKRSQAKNLPTLNTKSSLSSDSSSLTVQSAPSKRTTTSKDLPPHLMTPSDVHTFDIKSDIEALVDRMRSVAMDRPHTPGSHSHFDWASDDDDSLPDLPDWGTTNAKEDAKTDVKASIISPILEDALRPLPNIEPGSPFTVPITDPVSPHTASPAKPQPQIVEEIQETREVQKPDVNAPMAQAHNTPKAQDASNDKPQKERNKPEVPKGAPQPAALPAAAESASQPELTAQRASSEKVANKLPVHPSLPPKPTVTLEAAPAKRHARQDTAPGHKRGKLSATEADRKAETGLAESMHAPKSATGPVHALKSGVAESMHAPKSGLFESMHAPKSAAGPDAKEKEQSPEDEAPLEGLAASMHAPSRPSQSESQSAPSHISSHPIPDAPPHLRSRGPLRGHRQPYSASVTSFSHPDLDRARADNAHHARTQSSPPAGAGAGHAQSRSVHSRPVITGDALSRLARTLGAPAPRRETAVPVPAAAKD</sequence>
<feature type="compositionally biased region" description="Polar residues" evidence="1">
    <location>
        <begin position="340"/>
        <end position="349"/>
    </location>
</feature>
<feature type="compositionally biased region" description="Basic residues" evidence="1">
    <location>
        <begin position="545"/>
        <end position="555"/>
    </location>
</feature>
<dbReference type="Proteomes" id="UP000015241">
    <property type="component" value="Unassembled WGS sequence"/>
</dbReference>
<evidence type="ECO:0000313" key="2">
    <source>
        <dbReference type="EMBL" id="EPT02736.1"/>
    </source>
</evidence>
<feature type="region of interest" description="Disordered" evidence="1">
    <location>
        <begin position="285"/>
        <end position="638"/>
    </location>
</feature>
<evidence type="ECO:0000256" key="1">
    <source>
        <dbReference type="SAM" id="MobiDB-lite"/>
    </source>
</evidence>
<feature type="compositionally biased region" description="Low complexity" evidence="1">
    <location>
        <begin position="100"/>
        <end position="114"/>
    </location>
</feature>
<feature type="compositionally biased region" description="Low complexity" evidence="1">
    <location>
        <begin position="1"/>
        <end position="20"/>
    </location>
</feature>
<feature type="compositionally biased region" description="Low complexity" evidence="1">
    <location>
        <begin position="368"/>
        <end position="385"/>
    </location>
</feature>
<name>S8FNA1_FOMSC</name>